<evidence type="ECO:0000256" key="2">
    <source>
        <dbReference type="ARBA" id="ARBA00022679"/>
    </source>
</evidence>
<sequence length="1758" mass="189034">MDAMLAKIEETPCGHRVREYMGANACVTVGSMCSGTDCPIWCLQALQRTAEIHGVTWLARHVFSAELKADKRAFIKKVFGGTVGHLFKDMCELSNGSARCELHGSTVAAPAVDWLIAGFPCTTVSQLNKDASSEANRNTIDTGIGDTGKCFRSIVEFVKTKKPTGIILENVHGLRRNGCMQSCVARLASVGYTTRVYDLNPLDFGFPQDRPRLWFVCVLRTAVRDTEERLVQILDTAMGILKSGHAVMKFEDFLVPNNHPVSKHFHRVWAEMPLDLPLQLHVDKVKRTGKQFKWTGGHARYYGPRWNEQTELLAGQVRVGSPESFRSIPALRSLSLREVDILMSSCKALPEADPRLMDVGQSAGRVDRTKAARRGVEASSGGEDVTSTITPKGKLFHTGIMRPLFGCEKMRLQGMFLGEELEEFFDDNLLSSLAGNAFSAACCSAAIVTLMAGLGRGSGPAAEGPAAAASAAGASRAEDSWMDVVLGREELAEACHDPKCRFCKRFRYNRQQATKGVTKGDLEKGLQDPEKQALWNEDIATLEAHYEEQDDDGDQGSAGRVKKQRRLRSIDNLPLNNIQVDVKVRDTSAFNTEECLGNFWPAELAKEHFPEEVKKLKKGAWMEIEHMGQKIQGIVKQPSAGWVIGVIKLTNKSSLAVSKDTLVKRKSEDIRAGETEDVFESAKKRVRCKSSGVAVVDHAAEQGFVEAKGKAQDRKVLKRTGSDTTDDEHFLDTILGKARIASKRGGASGKEKDEDGEHKGTKEKKDKRGTEAGSRAAGSGGIPIISLLPPPDSKTKNSAVKGNKEKQNAEVLLFGSRQMFATASNGKLLSSLTEKSVQGQINKFGTALDPAKTQVMMSSGDQSTAMDLIANLQEQKKNLALLHDVVVCHKDAKCGARELLKALTPVTFDLPATVYAAIFTKAFQAAFAAKPWNLDLMITHLSMEPDCDDDLGIAALARRPKILIEDVRGVQIGTIENTSTILLTAPAQGEDMDAAMTKFGEWAGAIVKHEAKIKHDSEDISSQFRNINVVCESAAAVSDEDFQRLEKARAAVKDMSKSVYKPFNILSVGGKIVEKADGLILAWTNDGVQSKSMAEVAQLVAEAAPLTMGSLSTPGGYGTPGPLATRIEAFGKLGAVLAGASDAFKQRRKNDIAMAEQFIDAGRDLVVAHQNAVYKVGLQGVLRLLAAFKEAPTGAVAIKDEEAMCEAIEAEVVRLEAQIQKSTNVRLNELGAGHPVVENFDKGVDDKIDFLRGLQTAAKVACRARALSAGAECKPPRKSKDLEMSKILDDAGVAAVLTWCRKVQGADGDAGEAGAVCDAAGAGPSAPATSPPTGQSSAGASSGEAAPEQAGEAMSTDGGGAAQAEADPPAPATAPPGTKQTYWANVLGQLDSPGGDDWKIIAKYMAEAAGQAVVSRVLQMAKDSAVTNMIKHVSTAKDILPSTKAKLTQFDKIASSVPKSFEKEAARHIQTFAAEYAVLTDKVMFGDVHGLPQVALLIGGIARAYRLTSELNQKKDKKEYAVVATEVTGISDAMEQMLKRDVPVALNLKSAVNDLSLNVEALIPEGSKAIQIEAIGLLKKKTLAFAQQAKAPETALTNAISSQLGLLCDVLAQRATENKANITKLLETDVIDRKALWELVSAPDAQVFFDAWGALASAGAVAEKICTKMGIEMDAAFQKYSKFMDPDAEGEQSIGPVKVQIVNNIFITAALRQLEPEETRKKLLKAARAGARKEKADPHEKIAALAAEVEKETAETAA</sequence>
<evidence type="ECO:0000256" key="4">
    <source>
        <dbReference type="SAM" id="Coils"/>
    </source>
</evidence>
<dbReference type="SUPFAM" id="SSF53335">
    <property type="entry name" value="S-adenosyl-L-methionine-dependent methyltransferases"/>
    <property type="match status" value="1"/>
</dbReference>
<dbReference type="InterPro" id="IPR050750">
    <property type="entry name" value="C5-MTase"/>
</dbReference>
<feature type="compositionally biased region" description="Basic and acidic residues" evidence="5">
    <location>
        <begin position="749"/>
        <end position="770"/>
    </location>
</feature>
<keyword evidence="4" id="KW-0175">Coiled coil</keyword>
<feature type="region of interest" description="Disordered" evidence="5">
    <location>
        <begin position="741"/>
        <end position="803"/>
    </location>
</feature>
<dbReference type="Gene3D" id="3.40.50.150">
    <property type="entry name" value="Vaccinia Virus protein VP39"/>
    <property type="match status" value="1"/>
</dbReference>
<dbReference type="PANTHER" id="PTHR46098:SF1">
    <property type="entry name" value="TRNA (CYTOSINE(38)-C(5))-METHYLTRANSFERASE"/>
    <property type="match status" value="1"/>
</dbReference>
<name>A0ABN9TII7_9DINO</name>
<evidence type="ECO:0008006" key="8">
    <source>
        <dbReference type="Google" id="ProtNLM"/>
    </source>
</evidence>
<evidence type="ECO:0000256" key="3">
    <source>
        <dbReference type="ARBA" id="ARBA00022691"/>
    </source>
</evidence>
<protein>
    <recommendedName>
        <fullName evidence="8">DNA (cytosine-5-)-methyltransferase</fullName>
    </recommendedName>
</protein>
<organism evidence="6 7">
    <name type="scientific">Prorocentrum cordatum</name>
    <dbReference type="NCBI Taxonomy" id="2364126"/>
    <lineage>
        <taxon>Eukaryota</taxon>
        <taxon>Sar</taxon>
        <taxon>Alveolata</taxon>
        <taxon>Dinophyceae</taxon>
        <taxon>Prorocentrales</taxon>
        <taxon>Prorocentraceae</taxon>
        <taxon>Prorocentrum</taxon>
    </lineage>
</organism>
<evidence type="ECO:0000256" key="1">
    <source>
        <dbReference type="ARBA" id="ARBA00022603"/>
    </source>
</evidence>
<keyword evidence="2" id="KW-0808">Transferase</keyword>
<dbReference type="PANTHER" id="PTHR46098">
    <property type="entry name" value="TRNA (CYTOSINE(38)-C(5))-METHYLTRANSFERASE"/>
    <property type="match status" value="1"/>
</dbReference>
<dbReference type="Proteomes" id="UP001189429">
    <property type="component" value="Unassembled WGS sequence"/>
</dbReference>
<accession>A0ABN9TII7</accession>
<feature type="compositionally biased region" description="Low complexity" evidence="5">
    <location>
        <begin position="1321"/>
        <end position="1353"/>
    </location>
</feature>
<dbReference type="InterPro" id="IPR029063">
    <property type="entry name" value="SAM-dependent_MTases_sf"/>
</dbReference>
<keyword evidence="3" id="KW-0949">S-adenosyl-L-methionine</keyword>
<feature type="region of interest" description="Disordered" evidence="5">
    <location>
        <begin position="1321"/>
        <end position="1379"/>
    </location>
</feature>
<evidence type="ECO:0000256" key="5">
    <source>
        <dbReference type="SAM" id="MobiDB-lite"/>
    </source>
</evidence>
<feature type="coiled-coil region" evidence="4">
    <location>
        <begin position="1198"/>
        <end position="1225"/>
    </location>
</feature>
<comment type="caution">
    <text evidence="6">The sequence shown here is derived from an EMBL/GenBank/DDBJ whole genome shotgun (WGS) entry which is preliminary data.</text>
</comment>
<dbReference type="EMBL" id="CAUYUJ010014760">
    <property type="protein sequence ID" value="CAK0845715.1"/>
    <property type="molecule type" value="Genomic_DNA"/>
</dbReference>
<keyword evidence="7" id="KW-1185">Reference proteome</keyword>
<proteinExistence type="predicted"/>
<evidence type="ECO:0000313" key="6">
    <source>
        <dbReference type="EMBL" id="CAK0845715.1"/>
    </source>
</evidence>
<feature type="compositionally biased region" description="Low complexity" evidence="5">
    <location>
        <begin position="772"/>
        <end position="787"/>
    </location>
</feature>
<reference evidence="6" key="1">
    <citation type="submission" date="2023-10" db="EMBL/GenBank/DDBJ databases">
        <authorList>
            <person name="Chen Y."/>
            <person name="Shah S."/>
            <person name="Dougan E. K."/>
            <person name="Thang M."/>
            <person name="Chan C."/>
        </authorList>
    </citation>
    <scope>NUCLEOTIDE SEQUENCE [LARGE SCALE GENOMIC DNA]</scope>
</reference>
<keyword evidence="1" id="KW-0489">Methyltransferase</keyword>
<dbReference type="Pfam" id="PF00145">
    <property type="entry name" value="DNA_methylase"/>
    <property type="match status" value="1"/>
</dbReference>
<gene>
    <name evidence="6" type="ORF">PCOR1329_LOCUS39427</name>
</gene>
<evidence type="ECO:0000313" key="7">
    <source>
        <dbReference type="Proteomes" id="UP001189429"/>
    </source>
</evidence>
<dbReference type="InterPro" id="IPR001525">
    <property type="entry name" value="C5_MeTfrase"/>
</dbReference>